<dbReference type="Proteomes" id="UP000059074">
    <property type="component" value="Unassembled WGS sequence"/>
</dbReference>
<dbReference type="AlphaFoldDB" id="A0A120CYS7"/>
<dbReference type="EMBL" id="LMTR01000003">
    <property type="protein sequence ID" value="KWT72985.1"/>
    <property type="molecule type" value="Genomic_DNA"/>
</dbReference>
<proteinExistence type="predicted"/>
<keyword evidence="2" id="KW-1185">Reference proteome</keyword>
<reference evidence="1 2" key="1">
    <citation type="submission" date="2015-10" db="EMBL/GenBank/DDBJ databases">
        <title>Transcriptomic analysis of a linuron degrading triple-species bacterial consortium.</title>
        <authorList>
            <person name="Albers P."/>
        </authorList>
    </citation>
    <scope>NUCLEOTIDE SEQUENCE [LARGE SCALE GENOMIC DNA]</scope>
    <source>
        <strain evidence="1 2">WDL6</strain>
    </source>
</reference>
<gene>
    <name evidence="1" type="ORF">APY04_0035</name>
</gene>
<protein>
    <submittedName>
        <fullName evidence="1">Uncharacterized protein</fullName>
    </submittedName>
</protein>
<organism evidence="1 2">
    <name type="scientific">Hyphomicrobium sulfonivorans</name>
    <dbReference type="NCBI Taxonomy" id="121290"/>
    <lineage>
        <taxon>Bacteria</taxon>
        <taxon>Pseudomonadati</taxon>
        <taxon>Pseudomonadota</taxon>
        <taxon>Alphaproteobacteria</taxon>
        <taxon>Hyphomicrobiales</taxon>
        <taxon>Hyphomicrobiaceae</taxon>
        <taxon>Hyphomicrobium</taxon>
    </lineage>
</organism>
<evidence type="ECO:0000313" key="1">
    <source>
        <dbReference type="EMBL" id="KWT72985.1"/>
    </source>
</evidence>
<dbReference type="PATRIC" id="fig|121290.4.peg.3309"/>
<comment type="caution">
    <text evidence="1">The sequence shown here is derived from an EMBL/GenBank/DDBJ whole genome shotgun (WGS) entry which is preliminary data.</text>
</comment>
<accession>A0A120CYS7</accession>
<name>A0A120CYS7_HYPSL</name>
<sequence length="46" mass="4708">MCPQALFSQARDVSAECRGAAALDGRHHLHLAEAHMAGVGVTPGAP</sequence>
<evidence type="ECO:0000313" key="2">
    <source>
        <dbReference type="Proteomes" id="UP000059074"/>
    </source>
</evidence>